<dbReference type="SUPFAM" id="SSF54211">
    <property type="entry name" value="Ribosomal protein S5 domain 2-like"/>
    <property type="match status" value="1"/>
</dbReference>
<comment type="similarity">
    <text evidence="7">Belongs to the RnpA family.</text>
</comment>
<dbReference type="InterPro" id="IPR000100">
    <property type="entry name" value="RNase_P"/>
</dbReference>
<evidence type="ECO:0000256" key="5">
    <source>
        <dbReference type="ARBA" id="ARBA00022801"/>
    </source>
</evidence>
<evidence type="ECO:0000256" key="7">
    <source>
        <dbReference type="HAMAP-Rule" id="MF_00227"/>
    </source>
</evidence>
<keyword evidence="10" id="KW-1185">Reference proteome</keyword>
<dbReference type="PANTHER" id="PTHR33992:SF1">
    <property type="entry name" value="RIBONUCLEASE P PROTEIN COMPONENT"/>
    <property type="match status" value="1"/>
</dbReference>
<evidence type="ECO:0000256" key="1">
    <source>
        <dbReference type="ARBA" id="ARBA00002663"/>
    </source>
</evidence>
<dbReference type="GO" id="GO:0042781">
    <property type="term" value="F:3'-tRNA processing endoribonuclease activity"/>
    <property type="evidence" value="ECO:0007669"/>
    <property type="project" value="TreeGrafter"/>
</dbReference>
<evidence type="ECO:0000256" key="4">
    <source>
        <dbReference type="ARBA" id="ARBA00022759"/>
    </source>
</evidence>
<dbReference type="InterPro" id="IPR014721">
    <property type="entry name" value="Ribsml_uS5_D2-typ_fold_subgr"/>
</dbReference>
<dbReference type="KEGG" id="mcos:GM418_12000"/>
<dbReference type="HAMAP" id="MF_00227">
    <property type="entry name" value="RNase_P"/>
    <property type="match status" value="1"/>
</dbReference>
<keyword evidence="3 7" id="KW-0540">Nuclease</keyword>
<dbReference type="AlphaFoldDB" id="A0A6I6K3Z7"/>
<organism evidence="9 10">
    <name type="scientific">Maribellus comscasis</name>
    <dbReference type="NCBI Taxonomy" id="2681766"/>
    <lineage>
        <taxon>Bacteria</taxon>
        <taxon>Pseudomonadati</taxon>
        <taxon>Bacteroidota</taxon>
        <taxon>Bacteroidia</taxon>
        <taxon>Marinilabiliales</taxon>
        <taxon>Prolixibacteraceae</taxon>
        <taxon>Maribellus</taxon>
    </lineage>
</organism>
<protein>
    <recommendedName>
        <fullName evidence="7 8">Ribonuclease P protein component</fullName>
        <shortName evidence="7">RNase P protein</shortName>
        <shortName evidence="7">RNaseP protein</shortName>
        <ecNumber evidence="7 8">3.1.26.5</ecNumber>
    </recommendedName>
    <alternativeName>
        <fullName evidence="7">Protein C5</fullName>
    </alternativeName>
</protein>
<evidence type="ECO:0000313" key="9">
    <source>
        <dbReference type="EMBL" id="QGY48110.1"/>
    </source>
</evidence>
<dbReference type="NCBIfam" id="TIGR00188">
    <property type="entry name" value="rnpA"/>
    <property type="match status" value="1"/>
</dbReference>
<dbReference type="Gene3D" id="3.30.230.10">
    <property type="match status" value="1"/>
</dbReference>
<dbReference type="GO" id="GO:0001682">
    <property type="term" value="P:tRNA 5'-leader removal"/>
    <property type="evidence" value="ECO:0007669"/>
    <property type="project" value="UniProtKB-UniRule"/>
</dbReference>
<dbReference type="PANTHER" id="PTHR33992">
    <property type="entry name" value="RIBONUCLEASE P PROTEIN COMPONENT"/>
    <property type="match status" value="1"/>
</dbReference>
<proteinExistence type="inferred from homology"/>
<evidence type="ECO:0000256" key="6">
    <source>
        <dbReference type="ARBA" id="ARBA00022884"/>
    </source>
</evidence>
<name>A0A6I6K3Z7_9BACT</name>
<accession>A0A6I6K3Z7</accession>
<dbReference type="InterPro" id="IPR020568">
    <property type="entry name" value="Ribosomal_Su5_D2-typ_SF"/>
</dbReference>
<keyword evidence="5 7" id="KW-0378">Hydrolase</keyword>
<evidence type="ECO:0000256" key="3">
    <source>
        <dbReference type="ARBA" id="ARBA00022722"/>
    </source>
</evidence>
<dbReference type="Proteomes" id="UP000428260">
    <property type="component" value="Chromosome"/>
</dbReference>
<dbReference type="GO" id="GO:0030677">
    <property type="term" value="C:ribonuclease P complex"/>
    <property type="evidence" value="ECO:0007669"/>
    <property type="project" value="TreeGrafter"/>
</dbReference>
<comment type="catalytic activity">
    <reaction evidence="7">
        <text>Endonucleolytic cleavage of RNA, removing 5'-extranucleotides from tRNA precursor.</text>
        <dbReference type="EC" id="3.1.26.5"/>
    </reaction>
</comment>
<dbReference type="GO" id="GO:0004526">
    <property type="term" value="F:ribonuclease P activity"/>
    <property type="evidence" value="ECO:0007669"/>
    <property type="project" value="UniProtKB-UniRule"/>
</dbReference>
<dbReference type="EC" id="3.1.26.5" evidence="7 8"/>
<dbReference type="PROSITE" id="PS00648">
    <property type="entry name" value="RIBONUCLEASE_P"/>
    <property type="match status" value="1"/>
</dbReference>
<keyword evidence="6 7" id="KW-0694">RNA-binding</keyword>
<dbReference type="InterPro" id="IPR020539">
    <property type="entry name" value="RNase_P_CS"/>
</dbReference>
<evidence type="ECO:0000256" key="2">
    <source>
        <dbReference type="ARBA" id="ARBA00022694"/>
    </source>
</evidence>
<evidence type="ECO:0000256" key="8">
    <source>
        <dbReference type="NCBIfam" id="TIGR00188"/>
    </source>
</evidence>
<keyword evidence="2 7" id="KW-0819">tRNA processing</keyword>
<evidence type="ECO:0000313" key="10">
    <source>
        <dbReference type="Proteomes" id="UP000428260"/>
    </source>
</evidence>
<dbReference type="GO" id="GO:0000049">
    <property type="term" value="F:tRNA binding"/>
    <property type="evidence" value="ECO:0007669"/>
    <property type="project" value="UniProtKB-UniRule"/>
</dbReference>
<gene>
    <name evidence="7 9" type="primary">rnpA</name>
    <name evidence="9" type="ORF">GM418_12000</name>
</gene>
<reference evidence="9 10" key="1">
    <citation type="submission" date="2019-11" db="EMBL/GenBank/DDBJ databases">
        <authorList>
            <person name="Zheng R.K."/>
            <person name="Sun C.M."/>
        </authorList>
    </citation>
    <scope>NUCLEOTIDE SEQUENCE [LARGE SCALE GENOMIC DNA]</scope>
    <source>
        <strain evidence="9 10">WC007</strain>
    </source>
</reference>
<keyword evidence="4 7" id="KW-0255">Endonuclease</keyword>
<comment type="subunit">
    <text evidence="7">Consists of a catalytic RNA component (M1 or rnpB) and a protein subunit.</text>
</comment>
<sequence length="130" mass="15273">MHNRSYTFKKKEKLCSKKVIDQLFSEGTSFISFPLKVIYLHCELPVKSKVQIGFSVSKKSFKKAVQRNLLKRRMREAYRLNKHLLTEKEAEKQLAIFVIFIGKKILDYNTIEQSMIKAMTKCSKINLPEK</sequence>
<dbReference type="Pfam" id="PF00825">
    <property type="entry name" value="Ribonuclease_P"/>
    <property type="match status" value="1"/>
</dbReference>
<dbReference type="EMBL" id="CP046401">
    <property type="protein sequence ID" value="QGY48110.1"/>
    <property type="molecule type" value="Genomic_DNA"/>
</dbReference>
<comment type="function">
    <text evidence="1 7">RNaseP catalyzes the removal of the 5'-leader sequence from pre-tRNA to produce the mature 5'-terminus. It can also cleave other RNA substrates such as 4.5S RNA. The protein component plays an auxiliary but essential role in vivo by binding to the 5'-leader sequence and broadening the substrate specificity of the ribozyme.</text>
</comment>